<evidence type="ECO:0000313" key="2">
    <source>
        <dbReference type="Proteomes" id="UP000033831"/>
    </source>
</evidence>
<organism evidence="1 2">
    <name type="scientific">Candidatus Nomurabacteria bacterium GW2011_GWF2_43_8</name>
    <dbReference type="NCBI Taxonomy" id="1618779"/>
    <lineage>
        <taxon>Bacteria</taxon>
        <taxon>Candidatus Nomuraibacteriota</taxon>
    </lineage>
</organism>
<dbReference type="AlphaFoldDB" id="A0A0G1FR98"/>
<dbReference type="Proteomes" id="UP000033831">
    <property type="component" value="Unassembled WGS sequence"/>
</dbReference>
<dbReference type="EMBL" id="LCGX01000012">
    <property type="protein sequence ID" value="KKT24573.1"/>
    <property type="molecule type" value="Genomic_DNA"/>
</dbReference>
<evidence type="ECO:0000313" key="1">
    <source>
        <dbReference type="EMBL" id="KKT24573.1"/>
    </source>
</evidence>
<gene>
    <name evidence="1" type="ORF">UW07_C0012G0006</name>
</gene>
<name>A0A0G1FR98_9BACT</name>
<reference evidence="1 2" key="1">
    <citation type="journal article" date="2015" name="Nature">
        <title>rRNA introns, odd ribosomes, and small enigmatic genomes across a large radiation of phyla.</title>
        <authorList>
            <person name="Brown C.T."/>
            <person name="Hug L.A."/>
            <person name="Thomas B.C."/>
            <person name="Sharon I."/>
            <person name="Castelle C.J."/>
            <person name="Singh A."/>
            <person name="Wilkins M.J."/>
            <person name="Williams K.H."/>
            <person name="Banfield J.F."/>
        </authorList>
    </citation>
    <scope>NUCLEOTIDE SEQUENCE [LARGE SCALE GENOMIC DNA]</scope>
</reference>
<sequence length="461" mass="52621">MKNIWILTEEMPKKIVIQAILEKLALDFKLQIKIDGLRIVPIIEGGRFVFTYKAEGASSKDFNNVFIKIASGNSSFVDFLVFYQENEPVQDSEPLYAIEETKTDDSESRNTGVYQRCSKFVYVDFYYPNAKKIMFYNLQIEQKEKPTETNIFGTRMLKTIGVEILGKVCDEKIMTPFSSLDELVNVKNSMRKPPKGNVPIEVKIFPNRIEVSGRLYKAGGIGHDPNIGALTIIAACIRKWEKTKEIVITHHGLKQENLGRDNKFIQIANRLDIKLDGLKLPIAISHESYWHYENSQEKMATIFLHVSILAYTKADVIYSNHGGSERGYFIHKSLGPIAIEKYQEGKRAIYKSGDKTMIIYLPDMIIYDSARNQIINVEGKRYATRKLGIIELKNFAYIEKKIIKPSHNPDSILRTVVIFGSKEKTIAEKQIGFMLNENGEMVLGKQAPEIFKEVVKKLLTS</sequence>
<protein>
    <submittedName>
        <fullName evidence="1">Uncharacterized protein</fullName>
    </submittedName>
</protein>
<accession>A0A0G1FR98</accession>
<proteinExistence type="predicted"/>
<comment type="caution">
    <text evidence="1">The sequence shown here is derived from an EMBL/GenBank/DDBJ whole genome shotgun (WGS) entry which is preliminary data.</text>
</comment>
<dbReference type="PATRIC" id="fig|1618779.3.peg.267"/>